<organism evidence="2 3">
    <name type="scientific">Geosmithia morbida</name>
    <dbReference type="NCBI Taxonomy" id="1094350"/>
    <lineage>
        <taxon>Eukaryota</taxon>
        <taxon>Fungi</taxon>
        <taxon>Dikarya</taxon>
        <taxon>Ascomycota</taxon>
        <taxon>Pezizomycotina</taxon>
        <taxon>Sordariomycetes</taxon>
        <taxon>Hypocreomycetidae</taxon>
        <taxon>Hypocreales</taxon>
        <taxon>Bionectriaceae</taxon>
        <taxon>Geosmithia</taxon>
    </lineage>
</organism>
<name>A0A9P5D3Y6_9HYPO</name>
<keyword evidence="3" id="KW-1185">Reference proteome</keyword>
<dbReference type="Proteomes" id="UP000749293">
    <property type="component" value="Unassembled WGS sequence"/>
</dbReference>
<accession>A0A9P5D3Y6</accession>
<dbReference type="EMBL" id="JAANYQ010000014">
    <property type="protein sequence ID" value="KAF4120964.1"/>
    <property type="molecule type" value="Genomic_DNA"/>
</dbReference>
<evidence type="ECO:0000256" key="1">
    <source>
        <dbReference type="SAM" id="MobiDB-lite"/>
    </source>
</evidence>
<dbReference type="AlphaFoldDB" id="A0A9P5D3Y6"/>
<evidence type="ECO:0000313" key="2">
    <source>
        <dbReference type="EMBL" id="KAF4120964.1"/>
    </source>
</evidence>
<comment type="caution">
    <text evidence="2">The sequence shown here is derived from an EMBL/GenBank/DDBJ whole genome shotgun (WGS) entry which is preliminary data.</text>
</comment>
<dbReference type="InterPro" id="IPR057394">
    <property type="entry name" value="PIGBOS1"/>
</dbReference>
<gene>
    <name evidence="2" type="ORF">GMORB2_2450</name>
</gene>
<dbReference type="RefSeq" id="XP_035319616.1">
    <property type="nucleotide sequence ID" value="XM_035464430.1"/>
</dbReference>
<dbReference type="Pfam" id="PF23670">
    <property type="entry name" value="PIGBOS1"/>
    <property type="match status" value="1"/>
</dbReference>
<evidence type="ECO:0000313" key="3">
    <source>
        <dbReference type="Proteomes" id="UP000749293"/>
    </source>
</evidence>
<dbReference type="GeneID" id="55968680"/>
<sequence>MSAVAKILPLGFAIVCGIAGGETGKKETKTPVSLFVSLVTKLTLTGVYTFQPMFEEAAKKQQADARKLSPPPTQPIAEAQKTIDNKDGGGSS</sequence>
<reference evidence="2" key="1">
    <citation type="submission" date="2020-03" db="EMBL/GenBank/DDBJ databases">
        <title>Site-based positive gene gene selection in Geosmithia morbida across the United States reveals a broad range of putative effectors and factors for local host and environmental adapation.</title>
        <authorList>
            <person name="Onufrak A."/>
            <person name="Murdoch R.W."/>
            <person name="Gazis R."/>
            <person name="Huff M."/>
            <person name="Staton M."/>
            <person name="Klingeman W."/>
            <person name="Hadziabdic D."/>
        </authorList>
    </citation>
    <scope>NUCLEOTIDE SEQUENCE</scope>
    <source>
        <strain evidence="2">1262</strain>
    </source>
</reference>
<protein>
    <submittedName>
        <fullName evidence="2">Uncharacterized protein</fullName>
    </submittedName>
</protein>
<feature type="region of interest" description="Disordered" evidence="1">
    <location>
        <begin position="59"/>
        <end position="92"/>
    </location>
</feature>
<feature type="compositionally biased region" description="Basic and acidic residues" evidence="1">
    <location>
        <begin position="81"/>
        <end position="92"/>
    </location>
</feature>
<proteinExistence type="predicted"/>